<comment type="caution">
    <text evidence="1">The sequence shown here is derived from an EMBL/GenBank/DDBJ whole genome shotgun (WGS) entry which is preliminary data.</text>
</comment>
<accession>A0ACC2PXF6</accession>
<gene>
    <name evidence="1" type="ORF">QAD02_023754</name>
</gene>
<keyword evidence="2" id="KW-1185">Reference proteome</keyword>
<reference evidence="1" key="1">
    <citation type="submission" date="2023-04" db="EMBL/GenBank/DDBJ databases">
        <title>A chromosome-level genome assembly of the parasitoid wasp Eretmocerus hayati.</title>
        <authorList>
            <person name="Zhong Y."/>
            <person name="Liu S."/>
            <person name="Liu Y."/>
        </authorList>
    </citation>
    <scope>NUCLEOTIDE SEQUENCE</scope>
    <source>
        <strain evidence="1">ZJU_SS_LIU_2023</strain>
    </source>
</reference>
<sequence>MQLWQQADPTPACIAVPNAMICQPAFMTLMTFIQHNLGYSFDDNFPKNESSKADNEYDFIIVGAGSAGCVLANRLTENPNWKVLLLETGDEEPVIADLPPMFHRLWGSNIDWAYTSQPQKKACLARPGKLCPWPRGKVMGGSSTINAMMYIRGNKEDYNGWSKMGNPGWSYEEVLPYFKKSEDNRDPSVVNASPRYHSTGGYQSVQHLPYKGTKVLIDAMKEVGLEQTDPNAAKQIGSFEMQFFVGNGMRRSTNGAFLRPIRSTRRNLEIETRAYATKILIEDGAAKGVEYYSYRSEETQRVYARKEVIVSAGAINSPQLLHLSGIGPANELRELGINVVANLSVGDNLMDHLVNDGLVVRLNQSTSTMTHDFDMVRGDIAHWQANHEGPLSSFQTYSAGAFFRSSYESKPGVADLQLSFAPLVYDTFETSPNLALMLQGLPSSYFDAFEFIPTMLAPRSRGTVRLNRDDPVFGAPLINANFFDNEEDLEMLVEANLFSRRIIDSMTFKNNDYKLAPLHMPACKNEKFDTRAYWKCCVQSYTRTLYHPSGTCKMGPRSDPNAVVDERLRVYGVAKLRVVDASIMPVITRGNLNAPTIMIAEKASDMIKQDWKNEHMPVA</sequence>
<proteinExistence type="predicted"/>
<evidence type="ECO:0000313" key="2">
    <source>
        <dbReference type="Proteomes" id="UP001239111"/>
    </source>
</evidence>
<organism evidence="1 2">
    <name type="scientific">Eretmocerus hayati</name>
    <dbReference type="NCBI Taxonomy" id="131215"/>
    <lineage>
        <taxon>Eukaryota</taxon>
        <taxon>Metazoa</taxon>
        <taxon>Ecdysozoa</taxon>
        <taxon>Arthropoda</taxon>
        <taxon>Hexapoda</taxon>
        <taxon>Insecta</taxon>
        <taxon>Pterygota</taxon>
        <taxon>Neoptera</taxon>
        <taxon>Endopterygota</taxon>
        <taxon>Hymenoptera</taxon>
        <taxon>Apocrita</taxon>
        <taxon>Proctotrupomorpha</taxon>
        <taxon>Chalcidoidea</taxon>
        <taxon>Aphelinidae</taxon>
        <taxon>Aphelininae</taxon>
        <taxon>Eretmocerus</taxon>
    </lineage>
</organism>
<dbReference type="Proteomes" id="UP001239111">
    <property type="component" value="Chromosome 1"/>
</dbReference>
<name>A0ACC2PXF6_9HYME</name>
<protein>
    <submittedName>
        <fullName evidence="1">Uncharacterized protein</fullName>
    </submittedName>
</protein>
<dbReference type="EMBL" id="CM056741">
    <property type="protein sequence ID" value="KAJ8687959.1"/>
    <property type="molecule type" value="Genomic_DNA"/>
</dbReference>
<evidence type="ECO:0000313" key="1">
    <source>
        <dbReference type="EMBL" id="KAJ8687959.1"/>
    </source>
</evidence>